<organism evidence="1 2">
    <name type="scientific">Pseudoalteromonas nigrifaciens</name>
    <dbReference type="NCBI Taxonomy" id="28109"/>
    <lineage>
        <taxon>Bacteria</taxon>
        <taxon>Pseudomonadati</taxon>
        <taxon>Pseudomonadota</taxon>
        <taxon>Gammaproteobacteria</taxon>
        <taxon>Alteromonadales</taxon>
        <taxon>Pseudoalteromonadaceae</taxon>
        <taxon>Pseudoalteromonas</taxon>
    </lineage>
</organism>
<keyword evidence="2" id="KW-1185">Reference proteome</keyword>
<protein>
    <submittedName>
        <fullName evidence="1">Uncharacterized protein</fullName>
    </submittedName>
</protein>
<dbReference type="AlphaFoldDB" id="A0AAC9XYL0"/>
<evidence type="ECO:0000313" key="1">
    <source>
        <dbReference type="EMBL" id="ASM55501.1"/>
    </source>
</evidence>
<gene>
    <name evidence="1" type="ORF">PNIG_a3631</name>
</gene>
<dbReference type="Proteomes" id="UP000198329">
    <property type="component" value="Chromosome I"/>
</dbReference>
<accession>A0AAC9XYL0</accession>
<sequence>MTKLLGYCISYPAHRVAASVERKKLASILSNASVQTTNIL</sequence>
<dbReference type="KEGG" id="png:PNIG_a3631"/>
<dbReference type="EMBL" id="CP011036">
    <property type="protein sequence ID" value="ASM55501.1"/>
    <property type="molecule type" value="Genomic_DNA"/>
</dbReference>
<proteinExistence type="predicted"/>
<evidence type="ECO:0000313" key="2">
    <source>
        <dbReference type="Proteomes" id="UP000198329"/>
    </source>
</evidence>
<name>A0AAC9XYL0_9GAMM</name>
<reference evidence="1 2" key="1">
    <citation type="submission" date="2015-03" db="EMBL/GenBank/DDBJ databases">
        <authorList>
            <person name="Xie B.-B."/>
            <person name="Rong J.-C."/>
            <person name="Qin Q.-L."/>
            <person name="Zhang Y.-Z."/>
        </authorList>
    </citation>
    <scope>NUCLEOTIDE SEQUENCE [LARGE SCALE GENOMIC DNA]</scope>
    <source>
        <strain evidence="1 2">KMM 661</strain>
    </source>
</reference>